<sequence>MPRTHDIDLQAGERSPDYDEGSILFVGTATTVIRYAGFTLLTDPNFLHAGDHAHLGYGMRSRRLTNPAVEIDDLPPLDACLLSHLHGDHWDEVAARRLPKGLPILTTPHAARGLRRQGFTRTVALDTWDAAELRKGDARLRVSAMPARHGPAVASALLPPVMGSMLEWSRAGQRPVFRAYVSGDTLVHEDLRRIPERYPQVDLGLFHLGGARVLGVLVTLDAAQGVEAIRIIRPEVVIPIHYGDYPVFKSPLSDFMRAARAAELPCVVEYLARGETWRFRVPAAALGRPRAAGPAIRPEERQGAQGPRAEGPGRHLH</sequence>
<feature type="domain" description="Metallo-beta-lactamase" evidence="2">
    <location>
        <begin position="61"/>
        <end position="242"/>
    </location>
</feature>
<protein>
    <recommendedName>
        <fullName evidence="2">Metallo-beta-lactamase domain-containing protein</fullName>
    </recommendedName>
</protein>
<name>A0ABM7XE82_9BACT</name>
<dbReference type="Gene3D" id="3.60.15.10">
    <property type="entry name" value="Ribonuclease Z/Hydroxyacylglutathione hydrolase-like"/>
    <property type="match status" value="1"/>
</dbReference>
<evidence type="ECO:0000259" key="2">
    <source>
        <dbReference type="Pfam" id="PF12706"/>
    </source>
</evidence>
<evidence type="ECO:0000313" key="4">
    <source>
        <dbReference type="Proteomes" id="UP001162734"/>
    </source>
</evidence>
<dbReference type="InterPro" id="IPR036866">
    <property type="entry name" value="RibonucZ/Hydroxyglut_hydro"/>
</dbReference>
<dbReference type="PANTHER" id="PTHR43546">
    <property type="entry name" value="UPF0173 METAL-DEPENDENT HYDROLASE MJ1163-RELATED"/>
    <property type="match status" value="1"/>
</dbReference>
<dbReference type="PANTHER" id="PTHR43546:SF7">
    <property type="entry name" value="METALLO-BETA-LACTAMASE DOMAIN-CONTAINING PROTEIN"/>
    <property type="match status" value="1"/>
</dbReference>
<dbReference type="EMBL" id="AP025592">
    <property type="protein sequence ID" value="BDG10187.1"/>
    <property type="molecule type" value="Genomic_DNA"/>
</dbReference>
<gene>
    <name evidence="3" type="ORF">AMPC_33000</name>
</gene>
<dbReference type="Pfam" id="PF12706">
    <property type="entry name" value="Lactamase_B_2"/>
    <property type="match status" value="1"/>
</dbReference>
<dbReference type="RefSeq" id="WP_248342580.1">
    <property type="nucleotide sequence ID" value="NZ_AP025592.1"/>
</dbReference>
<dbReference type="Proteomes" id="UP001162734">
    <property type="component" value="Chromosome"/>
</dbReference>
<feature type="region of interest" description="Disordered" evidence="1">
    <location>
        <begin position="290"/>
        <end position="317"/>
    </location>
</feature>
<dbReference type="SUPFAM" id="SSF56281">
    <property type="entry name" value="Metallo-hydrolase/oxidoreductase"/>
    <property type="match status" value="1"/>
</dbReference>
<dbReference type="InterPro" id="IPR001279">
    <property type="entry name" value="Metallo-B-lactamas"/>
</dbReference>
<reference evidence="4" key="1">
    <citation type="journal article" date="2022" name="Int. J. Syst. Evol. Microbiol.">
        <title>Anaeromyxobacter oryzae sp. nov., Anaeromyxobacter diazotrophicus sp. nov. and Anaeromyxobacter paludicola sp. nov., isolated from paddy soils.</title>
        <authorList>
            <person name="Itoh H."/>
            <person name="Xu Z."/>
            <person name="Mise K."/>
            <person name="Masuda Y."/>
            <person name="Ushijima N."/>
            <person name="Hayakawa C."/>
            <person name="Shiratori Y."/>
            <person name="Senoo K."/>
        </authorList>
    </citation>
    <scope>NUCLEOTIDE SEQUENCE [LARGE SCALE GENOMIC DNA]</scope>
    <source>
        <strain evidence="4">Red630</strain>
    </source>
</reference>
<accession>A0ABM7XE82</accession>
<evidence type="ECO:0000256" key="1">
    <source>
        <dbReference type="SAM" id="MobiDB-lite"/>
    </source>
</evidence>
<organism evidence="3 4">
    <name type="scientific">Anaeromyxobacter paludicola</name>
    <dbReference type="NCBI Taxonomy" id="2918171"/>
    <lineage>
        <taxon>Bacteria</taxon>
        <taxon>Pseudomonadati</taxon>
        <taxon>Myxococcota</taxon>
        <taxon>Myxococcia</taxon>
        <taxon>Myxococcales</taxon>
        <taxon>Cystobacterineae</taxon>
        <taxon>Anaeromyxobacteraceae</taxon>
        <taxon>Anaeromyxobacter</taxon>
    </lineage>
</organism>
<dbReference type="InterPro" id="IPR050114">
    <property type="entry name" value="UPF0173_UPF0282_UlaG_hydrolase"/>
</dbReference>
<keyword evidence="4" id="KW-1185">Reference proteome</keyword>
<proteinExistence type="predicted"/>
<evidence type="ECO:0000313" key="3">
    <source>
        <dbReference type="EMBL" id="BDG10187.1"/>
    </source>
</evidence>